<dbReference type="SUPFAM" id="SSF74653">
    <property type="entry name" value="TolA/TonB C-terminal domain"/>
    <property type="match status" value="1"/>
</dbReference>
<proteinExistence type="inferred from homology"/>
<dbReference type="Pfam" id="PF03544">
    <property type="entry name" value="TonB_C"/>
    <property type="match status" value="1"/>
</dbReference>
<comment type="similarity">
    <text evidence="2">Belongs to the TonB family.</text>
</comment>
<feature type="region of interest" description="Disordered" evidence="10">
    <location>
        <begin position="149"/>
        <end position="184"/>
    </location>
</feature>
<dbReference type="PROSITE" id="PS52015">
    <property type="entry name" value="TONB_CTD"/>
    <property type="match status" value="1"/>
</dbReference>
<dbReference type="Gene3D" id="3.30.1150.10">
    <property type="match status" value="1"/>
</dbReference>
<keyword evidence="8 11" id="KW-1133">Transmembrane helix</keyword>
<evidence type="ECO:0000256" key="2">
    <source>
        <dbReference type="ARBA" id="ARBA00006555"/>
    </source>
</evidence>
<dbReference type="InterPro" id="IPR006260">
    <property type="entry name" value="TonB/TolA_C"/>
</dbReference>
<dbReference type="GO" id="GO:0031992">
    <property type="term" value="F:energy transducer activity"/>
    <property type="evidence" value="ECO:0007669"/>
    <property type="project" value="TreeGrafter"/>
</dbReference>
<gene>
    <name evidence="13" type="ORF">H9Y05_08775</name>
</gene>
<reference evidence="13" key="1">
    <citation type="submission" date="2020-09" db="EMBL/GenBank/DDBJ databases">
        <title>Taishania pollutisoli gen. nov., sp. nov., Isolated from Tetrabromobisphenol A-Contaminated Soil.</title>
        <authorList>
            <person name="Chen Q."/>
        </authorList>
    </citation>
    <scope>NUCLEOTIDE SEQUENCE</scope>
    <source>
        <strain evidence="13">CZZ-1</strain>
    </source>
</reference>
<sequence length="292" mass="31953">MEIIILITALVLAVSLYDFFTSRSWQQVTSSSRNDVVFDERNKEYGAYRIRRDYDRNLLFVLLGIAGSIAIAYGSLMYYYSFRKDAEKLPPVDPTVTTITPPLIEFEMEIEPLPDDGAAATQATNTTEYINPVVVDDVVTTVTLTQDQLEGTQASTSTSTTGSEFGTTTGGEVTATGSGTGDGDIGEPAIFVQREAMFPGGYTAMAKYLGNNIKYPELALMGGIEGKVTLRFIVGKDGNIENVTVARGVPGCPECDKEAIRVVKSMPKWEPAMNDNKIVRSYFNLPITFKIK</sequence>
<dbReference type="GO" id="GO:0098797">
    <property type="term" value="C:plasma membrane protein complex"/>
    <property type="evidence" value="ECO:0007669"/>
    <property type="project" value="TreeGrafter"/>
</dbReference>
<comment type="caution">
    <text evidence="13">The sequence shown here is derived from an EMBL/GenBank/DDBJ whole genome shotgun (WGS) entry which is preliminary data.</text>
</comment>
<evidence type="ECO:0000256" key="11">
    <source>
        <dbReference type="SAM" id="Phobius"/>
    </source>
</evidence>
<feature type="domain" description="TonB C-terminal" evidence="12">
    <location>
        <begin position="200"/>
        <end position="292"/>
    </location>
</feature>
<evidence type="ECO:0000256" key="3">
    <source>
        <dbReference type="ARBA" id="ARBA00022448"/>
    </source>
</evidence>
<evidence type="ECO:0000256" key="1">
    <source>
        <dbReference type="ARBA" id="ARBA00004383"/>
    </source>
</evidence>
<evidence type="ECO:0000256" key="10">
    <source>
        <dbReference type="SAM" id="MobiDB-lite"/>
    </source>
</evidence>
<keyword evidence="7" id="KW-0653">Protein transport</keyword>
<feature type="compositionally biased region" description="Low complexity" evidence="10">
    <location>
        <begin position="149"/>
        <end position="177"/>
    </location>
</feature>
<evidence type="ECO:0000256" key="9">
    <source>
        <dbReference type="ARBA" id="ARBA00023136"/>
    </source>
</evidence>
<dbReference type="PANTHER" id="PTHR33446">
    <property type="entry name" value="PROTEIN TONB-RELATED"/>
    <property type="match status" value="1"/>
</dbReference>
<dbReference type="NCBIfam" id="TIGR01352">
    <property type="entry name" value="tonB_Cterm"/>
    <property type="match status" value="1"/>
</dbReference>
<dbReference type="PANTHER" id="PTHR33446:SF2">
    <property type="entry name" value="PROTEIN TONB"/>
    <property type="match status" value="1"/>
</dbReference>
<dbReference type="AlphaFoldDB" id="A0A8J6PJ23"/>
<dbReference type="GO" id="GO:0055085">
    <property type="term" value="P:transmembrane transport"/>
    <property type="evidence" value="ECO:0007669"/>
    <property type="project" value="InterPro"/>
</dbReference>
<evidence type="ECO:0000256" key="8">
    <source>
        <dbReference type="ARBA" id="ARBA00022989"/>
    </source>
</evidence>
<evidence type="ECO:0000256" key="4">
    <source>
        <dbReference type="ARBA" id="ARBA00022475"/>
    </source>
</evidence>
<dbReference type="GO" id="GO:0015031">
    <property type="term" value="P:protein transport"/>
    <property type="evidence" value="ECO:0007669"/>
    <property type="project" value="UniProtKB-KW"/>
</dbReference>
<evidence type="ECO:0000256" key="5">
    <source>
        <dbReference type="ARBA" id="ARBA00022519"/>
    </source>
</evidence>
<dbReference type="RefSeq" id="WP_216714058.1">
    <property type="nucleotide sequence ID" value="NZ_JACVEL010000004.1"/>
</dbReference>
<dbReference type="EMBL" id="JACVEL010000004">
    <property type="protein sequence ID" value="MBC9812561.1"/>
    <property type="molecule type" value="Genomic_DNA"/>
</dbReference>
<evidence type="ECO:0000259" key="12">
    <source>
        <dbReference type="PROSITE" id="PS52015"/>
    </source>
</evidence>
<keyword evidence="9 11" id="KW-0472">Membrane</keyword>
<keyword evidence="4" id="KW-1003">Cell membrane</keyword>
<organism evidence="13 14">
    <name type="scientific">Taishania pollutisoli</name>
    <dbReference type="NCBI Taxonomy" id="2766479"/>
    <lineage>
        <taxon>Bacteria</taxon>
        <taxon>Pseudomonadati</taxon>
        <taxon>Bacteroidota</taxon>
        <taxon>Flavobacteriia</taxon>
        <taxon>Flavobacteriales</taxon>
        <taxon>Crocinitomicaceae</taxon>
        <taxon>Taishania</taxon>
    </lineage>
</organism>
<accession>A0A8J6PJ23</accession>
<dbReference type="InterPro" id="IPR051045">
    <property type="entry name" value="TonB-dependent_transducer"/>
</dbReference>
<evidence type="ECO:0000256" key="7">
    <source>
        <dbReference type="ARBA" id="ARBA00022927"/>
    </source>
</evidence>
<dbReference type="InterPro" id="IPR037682">
    <property type="entry name" value="TonB_C"/>
</dbReference>
<dbReference type="Proteomes" id="UP000652681">
    <property type="component" value="Unassembled WGS sequence"/>
</dbReference>
<protein>
    <submittedName>
        <fullName evidence="13">Energy transducer TonB</fullName>
    </submittedName>
</protein>
<comment type="subcellular location">
    <subcellularLocation>
        <location evidence="1">Cell inner membrane</location>
        <topology evidence="1">Single-pass membrane protein</topology>
        <orientation evidence="1">Periplasmic side</orientation>
    </subcellularLocation>
</comment>
<evidence type="ECO:0000256" key="6">
    <source>
        <dbReference type="ARBA" id="ARBA00022692"/>
    </source>
</evidence>
<feature type="transmembrane region" description="Helical" evidence="11">
    <location>
        <begin position="58"/>
        <end position="80"/>
    </location>
</feature>
<keyword evidence="14" id="KW-1185">Reference proteome</keyword>
<keyword evidence="6 11" id="KW-0812">Transmembrane</keyword>
<evidence type="ECO:0000313" key="13">
    <source>
        <dbReference type="EMBL" id="MBC9812561.1"/>
    </source>
</evidence>
<evidence type="ECO:0000313" key="14">
    <source>
        <dbReference type="Proteomes" id="UP000652681"/>
    </source>
</evidence>
<keyword evidence="3" id="KW-0813">Transport</keyword>
<keyword evidence="5" id="KW-0997">Cell inner membrane</keyword>
<name>A0A8J6PJ23_9FLAO</name>